<dbReference type="EMBL" id="JADBGQ010000009">
    <property type="protein sequence ID" value="KAG5381137.1"/>
    <property type="molecule type" value="Genomic_DNA"/>
</dbReference>
<evidence type="ECO:0000256" key="2">
    <source>
        <dbReference type="ARBA" id="ARBA00009057"/>
    </source>
</evidence>
<dbReference type="InterPro" id="IPR013591">
    <property type="entry name" value="Brevis_radix_dom"/>
</dbReference>
<sequence>MPSTSGIYFPVGMADNMKKTNEILNQEIIKLRTQVDSLTQKCELQEVELKNSVKKTQEALALAEEESAKSRAAKEAIKSLIAQLKEVAEKLPPGESIKLACLQNGFNFPEENGFLHSRSESMTSSVSSVAPSDFAFANASSRSSLQSPNHTPRAFERNNGYPADPRLSSSGSVISERHEPFQFQNDNGSSHTGAVDSTNDVEAEWIEQYEPGVYITLVALHDGTRELRRVRFSRRRFGEHQAETWWSENREKVYEKYNVRVSEKPTASPTHRDRDHEEEDVAQ</sequence>
<dbReference type="Pfam" id="PF13713">
    <property type="entry name" value="BRX_N"/>
    <property type="match status" value="1"/>
</dbReference>
<keyword evidence="3" id="KW-0539">Nucleus</keyword>
<dbReference type="PROSITE" id="PS51514">
    <property type="entry name" value="BRX"/>
    <property type="match status" value="1"/>
</dbReference>
<dbReference type="Pfam" id="PF08381">
    <property type="entry name" value="BRX"/>
    <property type="match status" value="1"/>
</dbReference>
<dbReference type="InterPro" id="IPR044532">
    <property type="entry name" value="BRX-like"/>
</dbReference>
<comment type="similarity">
    <text evidence="2">Belongs to the BRX family.</text>
</comment>
<comment type="caution">
    <text evidence="7">The sequence shown here is derived from an EMBL/GenBank/DDBJ whole genome shotgun (WGS) entry which is preliminary data.</text>
</comment>
<reference evidence="7 8" key="1">
    <citation type="submission" date="2021-03" db="EMBL/GenBank/DDBJ databases">
        <authorList>
            <person name="King G.J."/>
            <person name="Bancroft I."/>
            <person name="Baten A."/>
            <person name="Bloomfield J."/>
            <person name="Borpatragohain P."/>
            <person name="He Z."/>
            <person name="Irish N."/>
            <person name="Irwin J."/>
            <person name="Liu K."/>
            <person name="Mauleon R.P."/>
            <person name="Moore J."/>
            <person name="Morris R."/>
            <person name="Ostergaard L."/>
            <person name="Wang B."/>
            <person name="Wells R."/>
        </authorList>
    </citation>
    <scope>NUCLEOTIDE SEQUENCE [LARGE SCALE GENOMIC DNA]</scope>
    <source>
        <strain evidence="7">R-o-18</strain>
        <tissue evidence="7">Leaf</tissue>
    </source>
</reference>
<proteinExistence type="inferred from homology"/>
<evidence type="ECO:0000256" key="5">
    <source>
        <dbReference type="SAM" id="MobiDB-lite"/>
    </source>
</evidence>
<dbReference type="PANTHER" id="PTHR46058:SF40">
    <property type="entry name" value="BRX DOMAIN-CONTAINING PROTEIN"/>
    <property type="match status" value="1"/>
</dbReference>
<organism evidence="7 8">
    <name type="scientific">Brassica rapa subsp. trilocularis</name>
    <dbReference type="NCBI Taxonomy" id="1813537"/>
    <lineage>
        <taxon>Eukaryota</taxon>
        <taxon>Viridiplantae</taxon>
        <taxon>Streptophyta</taxon>
        <taxon>Embryophyta</taxon>
        <taxon>Tracheophyta</taxon>
        <taxon>Spermatophyta</taxon>
        <taxon>Magnoliopsida</taxon>
        <taxon>eudicotyledons</taxon>
        <taxon>Gunneridae</taxon>
        <taxon>Pentapetalae</taxon>
        <taxon>rosids</taxon>
        <taxon>malvids</taxon>
        <taxon>Brassicales</taxon>
        <taxon>Brassicaceae</taxon>
        <taxon>Brassiceae</taxon>
        <taxon>Brassica</taxon>
    </lineage>
</organism>
<keyword evidence="8" id="KW-1185">Reference proteome</keyword>
<gene>
    <name evidence="7" type="primary">A07g509010.1_BraROA</name>
    <name evidence="7" type="ORF">IGI04_028979</name>
</gene>
<evidence type="ECO:0000256" key="4">
    <source>
        <dbReference type="SAM" id="Coils"/>
    </source>
</evidence>
<dbReference type="PANTHER" id="PTHR46058">
    <property type="entry name" value="PROTEIN BREVIS RADIX-LIKE 1"/>
    <property type="match status" value="1"/>
</dbReference>
<dbReference type="InterPro" id="IPR027988">
    <property type="entry name" value="BRX_N"/>
</dbReference>
<evidence type="ECO:0000256" key="3">
    <source>
        <dbReference type="ARBA" id="ARBA00023242"/>
    </source>
</evidence>
<feature type="region of interest" description="Disordered" evidence="5">
    <location>
        <begin position="261"/>
        <end position="283"/>
    </location>
</feature>
<keyword evidence="4" id="KW-0175">Coiled coil</keyword>
<feature type="coiled-coil region" evidence="4">
    <location>
        <begin position="14"/>
        <end position="90"/>
    </location>
</feature>
<evidence type="ECO:0000256" key="1">
    <source>
        <dbReference type="ARBA" id="ARBA00004123"/>
    </source>
</evidence>
<protein>
    <recommendedName>
        <fullName evidence="6">BRX domain-containing protein</fullName>
    </recommendedName>
</protein>
<name>A0ABQ7L3F8_BRACM</name>
<feature type="region of interest" description="Disordered" evidence="5">
    <location>
        <begin position="140"/>
        <end position="170"/>
    </location>
</feature>
<feature type="domain" description="BRX" evidence="6">
    <location>
        <begin position="203"/>
        <end position="258"/>
    </location>
</feature>
<dbReference type="Proteomes" id="UP000823674">
    <property type="component" value="Chromosome A07"/>
</dbReference>
<evidence type="ECO:0000313" key="7">
    <source>
        <dbReference type="EMBL" id="KAG5381137.1"/>
    </source>
</evidence>
<evidence type="ECO:0000313" key="8">
    <source>
        <dbReference type="Proteomes" id="UP000823674"/>
    </source>
</evidence>
<accession>A0ABQ7L3F8</accession>
<evidence type="ECO:0000259" key="6">
    <source>
        <dbReference type="PROSITE" id="PS51514"/>
    </source>
</evidence>
<feature type="compositionally biased region" description="Polar residues" evidence="5">
    <location>
        <begin position="140"/>
        <end position="150"/>
    </location>
</feature>
<comment type="subcellular location">
    <subcellularLocation>
        <location evidence="1">Nucleus</location>
    </subcellularLocation>
</comment>